<organism evidence="1 2">
    <name type="scientific">Gonium pectorale</name>
    <name type="common">Green alga</name>
    <dbReference type="NCBI Taxonomy" id="33097"/>
    <lineage>
        <taxon>Eukaryota</taxon>
        <taxon>Viridiplantae</taxon>
        <taxon>Chlorophyta</taxon>
        <taxon>core chlorophytes</taxon>
        <taxon>Chlorophyceae</taxon>
        <taxon>CS clade</taxon>
        <taxon>Chlamydomonadales</taxon>
        <taxon>Volvocaceae</taxon>
        <taxon>Gonium</taxon>
    </lineage>
</organism>
<dbReference type="OrthoDB" id="561380at2759"/>
<evidence type="ECO:0000313" key="1">
    <source>
        <dbReference type="EMBL" id="KXZ48505.1"/>
    </source>
</evidence>
<name>A0A150GFY2_GONPE</name>
<comment type="caution">
    <text evidence="1">The sequence shown here is derived from an EMBL/GenBank/DDBJ whole genome shotgun (WGS) entry which is preliminary data.</text>
</comment>
<dbReference type="EMBL" id="LSYV01000028">
    <property type="protein sequence ID" value="KXZ48505.1"/>
    <property type="molecule type" value="Genomic_DNA"/>
</dbReference>
<dbReference type="Proteomes" id="UP000075714">
    <property type="component" value="Unassembled WGS sequence"/>
</dbReference>
<gene>
    <name evidence="1" type="ORF">GPECTOR_27g675</name>
</gene>
<sequence length="301" mass="33669">MRSHSLNTCSYGLLQFPEPDNPIYGPIDLNCTGSWPGLGAYDLINGVEKDKYHIEMQVLNAAARAHVQKEDPLTFNIFPYYGRKILFWPIDAFGKNQVVGLADTGCLPSRYENLCRSCLFPKDLDVANAFHELGHNMGLQHADRLVCNASSVQGVLCEVWHQDDPTDPMGSVSFDGAHKDGYRYVCLSAPHDDPTDPMGSVSFDGAHKDGYRYVCLSAPHAYRAGWASPQSINMYFDLQVGNEQQYTIPSMARTNTGNMLRIEVDDKTAIFVSYRVRSKDDYPGRPGFDSGLKEDLDHTVW</sequence>
<keyword evidence="2" id="KW-1185">Reference proteome</keyword>
<protein>
    <submittedName>
        <fullName evidence="1">Uncharacterized protein</fullName>
    </submittedName>
</protein>
<proteinExistence type="predicted"/>
<dbReference type="AlphaFoldDB" id="A0A150GFY2"/>
<dbReference type="SUPFAM" id="SSF55486">
    <property type="entry name" value="Metalloproteases ('zincins'), catalytic domain"/>
    <property type="match status" value="1"/>
</dbReference>
<dbReference type="STRING" id="33097.A0A150GFY2"/>
<evidence type="ECO:0000313" key="2">
    <source>
        <dbReference type="Proteomes" id="UP000075714"/>
    </source>
</evidence>
<reference evidence="2" key="1">
    <citation type="journal article" date="2016" name="Nat. Commun.">
        <title>The Gonium pectorale genome demonstrates co-option of cell cycle regulation during the evolution of multicellularity.</title>
        <authorList>
            <person name="Hanschen E.R."/>
            <person name="Marriage T.N."/>
            <person name="Ferris P.J."/>
            <person name="Hamaji T."/>
            <person name="Toyoda A."/>
            <person name="Fujiyama A."/>
            <person name="Neme R."/>
            <person name="Noguchi H."/>
            <person name="Minakuchi Y."/>
            <person name="Suzuki M."/>
            <person name="Kawai-Toyooka H."/>
            <person name="Smith D.R."/>
            <person name="Sparks H."/>
            <person name="Anderson J."/>
            <person name="Bakaric R."/>
            <person name="Luria V."/>
            <person name="Karger A."/>
            <person name="Kirschner M.W."/>
            <person name="Durand P.M."/>
            <person name="Michod R.E."/>
            <person name="Nozaki H."/>
            <person name="Olson B.J."/>
        </authorList>
    </citation>
    <scope>NUCLEOTIDE SEQUENCE [LARGE SCALE GENOMIC DNA]</scope>
    <source>
        <strain evidence="2">NIES-2863</strain>
    </source>
</reference>
<accession>A0A150GFY2</accession>